<name>A0ABV8J7M1_9ACTN</name>
<dbReference type="Gene3D" id="3.40.960.10">
    <property type="entry name" value="VSR Endonuclease"/>
    <property type="match status" value="1"/>
</dbReference>
<evidence type="ECO:0000259" key="1">
    <source>
        <dbReference type="Pfam" id="PF04480"/>
    </source>
</evidence>
<dbReference type="InterPro" id="IPR007569">
    <property type="entry name" value="DUF559"/>
</dbReference>
<evidence type="ECO:0000313" key="3">
    <source>
        <dbReference type="Proteomes" id="UP001595867"/>
    </source>
</evidence>
<dbReference type="Proteomes" id="UP001595867">
    <property type="component" value="Unassembled WGS sequence"/>
</dbReference>
<gene>
    <name evidence="2" type="ORF">ACFO0C_40760</name>
</gene>
<evidence type="ECO:0000313" key="2">
    <source>
        <dbReference type="EMBL" id="MFC4071303.1"/>
    </source>
</evidence>
<keyword evidence="2" id="KW-0378">Hydrolase</keyword>
<dbReference type="Pfam" id="PF04480">
    <property type="entry name" value="DUF559"/>
    <property type="match status" value="1"/>
</dbReference>
<dbReference type="PANTHER" id="PTHR38590">
    <property type="entry name" value="BLL0828 PROTEIN"/>
    <property type="match status" value="1"/>
</dbReference>
<accession>A0ABV8J7M1</accession>
<dbReference type="SUPFAM" id="SSF52980">
    <property type="entry name" value="Restriction endonuclease-like"/>
    <property type="match status" value="1"/>
</dbReference>
<dbReference type="EMBL" id="JBHSBL010000028">
    <property type="protein sequence ID" value="MFC4071303.1"/>
    <property type="molecule type" value="Genomic_DNA"/>
</dbReference>
<dbReference type="InterPro" id="IPR047216">
    <property type="entry name" value="Endonuclease_DUF559_bact"/>
</dbReference>
<organism evidence="2 3">
    <name type="scientific">Actinoplanes subglobosus</name>
    <dbReference type="NCBI Taxonomy" id="1547892"/>
    <lineage>
        <taxon>Bacteria</taxon>
        <taxon>Bacillati</taxon>
        <taxon>Actinomycetota</taxon>
        <taxon>Actinomycetes</taxon>
        <taxon>Micromonosporales</taxon>
        <taxon>Micromonosporaceae</taxon>
        <taxon>Actinoplanes</taxon>
    </lineage>
</organism>
<feature type="domain" description="DUF559" evidence="1">
    <location>
        <begin position="247"/>
        <end position="311"/>
    </location>
</feature>
<protein>
    <submittedName>
        <fullName evidence="2">Endonuclease domain-containing protein</fullName>
    </submittedName>
</protein>
<dbReference type="InterPro" id="IPR011335">
    <property type="entry name" value="Restrct_endonuc-II-like"/>
</dbReference>
<proteinExistence type="predicted"/>
<keyword evidence="3" id="KW-1185">Reference proteome</keyword>
<keyword evidence="2" id="KW-0540">Nuclease</keyword>
<sequence>MSASEIAMAAESRAESAPAVVAYHADVTQRLAPLVADLLARLDRIARELYPAWLPAATQITSPAGAGVVAVRSIALREARETGQFGPFLADLAERSLLPGRTRPDTRFGRETRARGLARVIAASYDRTATVILVNLVADLTEVQEDTLTAAARWLTDSGFGVWFIGIPLRTADTVERVSVVMPRTEPADDGPAEAGAIIYPAVPGRPHPASEAERALEASLGMVEWSAGRAWNQHHQVHPLANPVRLDLFWRAERLVVEIDGDEHRAPVRFAADRQRDVLLQLAGYAVLRFTNSQVLEHRDLVLTQIREFLAGRRAEEPSGSAA</sequence>
<dbReference type="RefSeq" id="WP_378072179.1">
    <property type="nucleotide sequence ID" value="NZ_JBHSBL010000028.1"/>
</dbReference>
<keyword evidence="2" id="KW-0255">Endonuclease</keyword>
<reference evidence="3" key="1">
    <citation type="journal article" date="2019" name="Int. J. Syst. Evol. Microbiol.">
        <title>The Global Catalogue of Microorganisms (GCM) 10K type strain sequencing project: providing services to taxonomists for standard genome sequencing and annotation.</title>
        <authorList>
            <consortium name="The Broad Institute Genomics Platform"/>
            <consortium name="The Broad Institute Genome Sequencing Center for Infectious Disease"/>
            <person name="Wu L."/>
            <person name="Ma J."/>
        </authorList>
    </citation>
    <scope>NUCLEOTIDE SEQUENCE [LARGE SCALE GENOMIC DNA]</scope>
    <source>
        <strain evidence="3">TBRC 5832</strain>
    </source>
</reference>
<dbReference type="GO" id="GO:0004519">
    <property type="term" value="F:endonuclease activity"/>
    <property type="evidence" value="ECO:0007669"/>
    <property type="project" value="UniProtKB-KW"/>
</dbReference>
<dbReference type="PANTHER" id="PTHR38590:SF1">
    <property type="entry name" value="BLL0828 PROTEIN"/>
    <property type="match status" value="1"/>
</dbReference>
<comment type="caution">
    <text evidence="2">The sequence shown here is derived from an EMBL/GenBank/DDBJ whole genome shotgun (WGS) entry which is preliminary data.</text>
</comment>